<evidence type="ECO:0000313" key="2">
    <source>
        <dbReference type="EMBL" id="KUG02814.1"/>
    </source>
</evidence>
<comment type="caution">
    <text evidence="2">The sequence shown here is derived from an EMBL/GenBank/DDBJ whole genome shotgun (WGS) entry which is preliminary data.</text>
</comment>
<dbReference type="InterPro" id="IPR038690">
    <property type="entry name" value="NusG_2_sf"/>
</dbReference>
<evidence type="ECO:0000256" key="1">
    <source>
        <dbReference type="SAM" id="Phobius"/>
    </source>
</evidence>
<sequence length="113" mass="12721">MKKNDILLIGIIIVISLAALLFINILGKGDRITAVVSQNNTVIERIDLSTVKEPRTITVSGDYHNIIKVEKDRIRFEKSDCPEQICVHTGWLTKYGDIAVCMPNKTIIDIEKK</sequence>
<dbReference type="CDD" id="cd09846">
    <property type="entry name" value="DUF1312"/>
    <property type="match status" value="1"/>
</dbReference>
<gene>
    <name evidence="2" type="ORF">ASZ90_019808</name>
</gene>
<organism evidence="2">
    <name type="scientific">hydrocarbon metagenome</name>
    <dbReference type="NCBI Taxonomy" id="938273"/>
    <lineage>
        <taxon>unclassified sequences</taxon>
        <taxon>metagenomes</taxon>
        <taxon>ecological metagenomes</taxon>
    </lineage>
</organism>
<keyword evidence="1" id="KW-0812">Transmembrane</keyword>
<protein>
    <submittedName>
        <fullName evidence="2">Membrane associated protein</fullName>
    </submittedName>
</protein>
<accession>A0A0W8E2H3</accession>
<feature type="transmembrane region" description="Helical" evidence="1">
    <location>
        <begin position="6"/>
        <end position="27"/>
    </location>
</feature>
<name>A0A0W8E2H3_9ZZZZ</name>
<keyword evidence="1" id="KW-0472">Membrane</keyword>
<keyword evidence="1" id="KW-1133">Transmembrane helix</keyword>
<dbReference type="Gene3D" id="2.60.320.10">
    <property type="entry name" value="N-utilization substance G protein NusG, insert domain"/>
    <property type="match status" value="1"/>
</dbReference>
<reference evidence="2" key="1">
    <citation type="journal article" date="2015" name="Proc. Natl. Acad. Sci. U.S.A.">
        <title>Networks of energetic and metabolic interactions define dynamics in microbial communities.</title>
        <authorList>
            <person name="Embree M."/>
            <person name="Liu J.K."/>
            <person name="Al-Bassam M.M."/>
            <person name="Zengler K."/>
        </authorList>
    </citation>
    <scope>NUCLEOTIDE SEQUENCE</scope>
</reference>
<dbReference type="AlphaFoldDB" id="A0A0W8E2H3"/>
<proteinExistence type="predicted"/>
<dbReference type="Pfam" id="PF07009">
    <property type="entry name" value="NusG_II"/>
    <property type="match status" value="1"/>
</dbReference>
<dbReference type="EMBL" id="LNQE01001908">
    <property type="protein sequence ID" value="KUG02814.1"/>
    <property type="molecule type" value="Genomic_DNA"/>
</dbReference>